<dbReference type="InterPro" id="IPR050741">
    <property type="entry name" value="Acyl-CoA_dehydrogenase"/>
</dbReference>
<dbReference type="FunFam" id="1.20.140.10:FF:000012">
    <property type="entry name" value="Acyl-CoA dehydrogenase fadE12"/>
    <property type="match status" value="1"/>
</dbReference>
<comment type="caution">
    <text evidence="10">The sequence shown here is derived from an EMBL/GenBank/DDBJ whole genome shotgun (WGS) entry which is preliminary data.</text>
</comment>
<comment type="similarity">
    <text evidence="2 6">Belongs to the acyl-CoA dehydrogenase family.</text>
</comment>
<dbReference type="PANTHER" id="PTHR48083:SF1">
    <property type="entry name" value="DEHYDROGENASE, PUTATIVE (AFU_ORTHOLOGUE AFUA_7G06510)-RELATED"/>
    <property type="match status" value="1"/>
</dbReference>
<protein>
    <submittedName>
        <fullName evidence="10">Acyl-CoA dehydrogenase</fullName>
    </submittedName>
</protein>
<feature type="domain" description="Acyl-CoA oxidase/dehydrogenase middle" evidence="8">
    <location>
        <begin position="123"/>
        <end position="220"/>
    </location>
</feature>
<dbReference type="RefSeq" id="WP_070117821.1">
    <property type="nucleotide sequence ID" value="NZ_CAXATG010000003.1"/>
</dbReference>
<dbReference type="InterPro" id="IPR046373">
    <property type="entry name" value="Acyl-CoA_Oxase/DH_mid-dom_sf"/>
</dbReference>
<evidence type="ECO:0000256" key="6">
    <source>
        <dbReference type="RuleBase" id="RU362125"/>
    </source>
</evidence>
<dbReference type="OrthoDB" id="9769473at2"/>
<dbReference type="InterPro" id="IPR036250">
    <property type="entry name" value="AcylCo_DH-like_C"/>
</dbReference>
<evidence type="ECO:0000256" key="3">
    <source>
        <dbReference type="ARBA" id="ARBA00022630"/>
    </source>
</evidence>
<evidence type="ECO:0000313" key="10">
    <source>
        <dbReference type="EMBL" id="OFE13604.1"/>
    </source>
</evidence>
<dbReference type="Proteomes" id="UP000175669">
    <property type="component" value="Unassembled WGS sequence"/>
</dbReference>
<dbReference type="GO" id="GO:0005737">
    <property type="term" value="C:cytoplasm"/>
    <property type="evidence" value="ECO:0007669"/>
    <property type="project" value="TreeGrafter"/>
</dbReference>
<evidence type="ECO:0000256" key="1">
    <source>
        <dbReference type="ARBA" id="ARBA00001974"/>
    </source>
</evidence>
<keyword evidence="3 6" id="KW-0285">Flavoprotein</keyword>
<dbReference type="Pfam" id="PF02771">
    <property type="entry name" value="Acyl-CoA_dh_N"/>
    <property type="match status" value="1"/>
</dbReference>
<dbReference type="STRING" id="1524254.PHACT_11050"/>
<sequence length="388" mass="42538">MDFNLTENQREIAEAVSQLCARFDAKYWRDCDADARFPEEFVSAITRAGWLGIAMPEAYGGAGLGITEAALMAHRITRSGAGMSGASAIHMNLFGPHPIVVFGSEEQKQRFLPPLIAGTERTCFGVTEPDAGLNTTALETRAKRDGDHYIINGRKMWTTTAQTATHILLITRTTPLADCKKPTDGLSLFYTPLDRNKIEVRRIPKMGRAAVDSNALFIDNLEVPVANRIGDEGDGWRCLLHGLNPERILVAAEAVGIGQVALEKAAGYARERIVFDRPIGQNQAIAHPLAECWMALEAAWLMTCKAASLYDSGQSCGIEANSAKYLAAEAAFKACERAVLTLGGMGYAKEYDVERLFREVLIPRIAPVSQEMIKNFIAEKVLDQPRSY</sequence>
<organism evidence="10 11">
    <name type="scientific">Pseudohongiella acticola</name>
    <dbReference type="NCBI Taxonomy" id="1524254"/>
    <lineage>
        <taxon>Bacteria</taxon>
        <taxon>Pseudomonadati</taxon>
        <taxon>Pseudomonadota</taxon>
        <taxon>Gammaproteobacteria</taxon>
        <taxon>Pseudomonadales</taxon>
        <taxon>Pseudohongiellaceae</taxon>
        <taxon>Pseudohongiella</taxon>
    </lineage>
</organism>
<dbReference type="AlphaFoldDB" id="A0A1E8CMF6"/>
<dbReference type="PANTHER" id="PTHR48083">
    <property type="entry name" value="MEDIUM-CHAIN SPECIFIC ACYL-COA DEHYDROGENASE, MITOCHONDRIAL-RELATED"/>
    <property type="match status" value="1"/>
</dbReference>
<evidence type="ECO:0000256" key="5">
    <source>
        <dbReference type="ARBA" id="ARBA00023002"/>
    </source>
</evidence>
<keyword evidence="5 6" id="KW-0560">Oxidoreductase</keyword>
<feature type="domain" description="Acyl-CoA dehydrogenase/oxidase C-terminal" evidence="7">
    <location>
        <begin position="233"/>
        <end position="381"/>
    </location>
</feature>
<dbReference type="GO" id="GO:0050660">
    <property type="term" value="F:flavin adenine dinucleotide binding"/>
    <property type="evidence" value="ECO:0007669"/>
    <property type="project" value="InterPro"/>
</dbReference>
<dbReference type="Gene3D" id="1.20.140.10">
    <property type="entry name" value="Butyryl-CoA Dehydrogenase, subunit A, domain 3"/>
    <property type="match status" value="1"/>
</dbReference>
<keyword evidence="11" id="KW-1185">Reference proteome</keyword>
<dbReference type="Gene3D" id="2.40.110.10">
    <property type="entry name" value="Butyryl-CoA Dehydrogenase, subunit A, domain 2"/>
    <property type="match status" value="1"/>
</dbReference>
<dbReference type="Gene3D" id="1.10.540.10">
    <property type="entry name" value="Acyl-CoA dehydrogenase/oxidase, N-terminal domain"/>
    <property type="match status" value="1"/>
</dbReference>
<keyword evidence="4 6" id="KW-0274">FAD</keyword>
<dbReference type="Pfam" id="PF00441">
    <property type="entry name" value="Acyl-CoA_dh_1"/>
    <property type="match status" value="1"/>
</dbReference>
<gene>
    <name evidence="10" type="ORF">PHACT_11050</name>
</gene>
<dbReference type="GO" id="GO:0033539">
    <property type="term" value="P:fatty acid beta-oxidation using acyl-CoA dehydrogenase"/>
    <property type="evidence" value="ECO:0007669"/>
    <property type="project" value="TreeGrafter"/>
</dbReference>
<dbReference type="EMBL" id="MASR01000001">
    <property type="protein sequence ID" value="OFE13604.1"/>
    <property type="molecule type" value="Genomic_DNA"/>
</dbReference>
<dbReference type="InterPro" id="IPR037069">
    <property type="entry name" value="AcylCoA_DH/ox_N_sf"/>
</dbReference>
<dbReference type="GO" id="GO:0003995">
    <property type="term" value="F:acyl-CoA dehydrogenase activity"/>
    <property type="evidence" value="ECO:0007669"/>
    <property type="project" value="TreeGrafter"/>
</dbReference>
<dbReference type="SUPFAM" id="SSF47203">
    <property type="entry name" value="Acyl-CoA dehydrogenase C-terminal domain-like"/>
    <property type="match status" value="1"/>
</dbReference>
<dbReference type="SUPFAM" id="SSF56645">
    <property type="entry name" value="Acyl-CoA dehydrogenase NM domain-like"/>
    <property type="match status" value="1"/>
</dbReference>
<evidence type="ECO:0000259" key="7">
    <source>
        <dbReference type="Pfam" id="PF00441"/>
    </source>
</evidence>
<reference evidence="11" key="1">
    <citation type="submission" date="2016-07" db="EMBL/GenBank/DDBJ databases">
        <authorList>
            <person name="Florea S."/>
            <person name="Webb J.S."/>
            <person name="Jaromczyk J."/>
            <person name="Schardl C.L."/>
        </authorList>
    </citation>
    <scope>NUCLEOTIDE SEQUENCE [LARGE SCALE GENOMIC DNA]</scope>
    <source>
        <strain evidence="11">KCTC 42131</strain>
    </source>
</reference>
<dbReference type="CDD" id="cd00567">
    <property type="entry name" value="ACAD"/>
    <property type="match status" value="1"/>
</dbReference>
<evidence type="ECO:0000256" key="2">
    <source>
        <dbReference type="ARBA" id="ARBA00009347"/>
    </source>
</evidence>
<accession>A0A1E8CMF6</accession>
<name>A0A1E8CMF6_9GAMM</name>
<dbReference type="InterPro" id="IPR009100">
    <property type="entry name" value="AcylCoA_DH/oxidase_NM_dom_sf"/>
</dbReference>
<dbReference type="InterPro" id="IPR013786">
    <property type="entry name" value="AcylCoA_DH/ox_N"/>
</dbReference>
<evidence type="ECO:0000256" key="4">
    <source>
        <dbReference type="ARBA" id="ARBA00022827"/>
    </source>
</evidence>
<dbReference type="PIRSF" id="PIRSF016578">
    <property type="entry name" value="HsaA"/>
    <property type="match status" value="1"/>
</dbReference>
<feature type="domain" description="Acyl-CoA dehydrogenase/oxidase N-terminal" evidence="9">
    <location>
        <begin position="6"/>
        <end position="118"/>
    </location>
</feature>
<evidence type="ECO:0000259" key="9">
    <source>
        <dbReference type="Pfam" id="PF02771"/>
    </source>
</evidence>
<comment type="cofactor">
    <cofactor evidence="1 6">
        <name>FAD</name>
        <dbReference type="ChEBI" id="CHEBI:57692"/>
    </cofactor>
</comment>
<proteinExistence type="inferred from homology"/>
<dbReference type="InterPro" id="IPR009075">
    <property type="entry name" value="AcylCo_DH/oxidase_C"/>
</dbReference>
<dbReference type="Pfam" id="PF02770">
    <property type="entry name" value="Acyl-CoA_dh_M"/>
    <property type="match status" value="1"/>
</dbReference>
<evidence type="ECO:0000259" key="8">
    <source>
        <dbReference type="Pfam" id="PF02770"/>
    </source>
</evidence>
<evidence type="ECO:0000313" key="11">
    <source>
        <dbReference type="Proteomes" id="UP000175669"/>
    </source>
</evidence>
<dbReference type="InterPro" id="IPR006091">
    <property type="entry name" value="Acyl-CoA_Oxase/DH_mid-dom"/>
</dbReference>